<dbReference type="Pfam" id="PF20414">
    <property type="entry name" value="DUF6698"/>
    <property type="match status" value="1"/>
</dbReference>
<evidence type="ECO:0000313" key="1">
    <source>
        <dbReference type="EMBL" id="KIK77849.1"/>
    </source>
</evidence>
<reference evidence="2" key="2">
    <citation type="submission" date="2015-01" db="EMBL/GenBank/DDBJ databases">
        <title>Evolutionary Origins and Diversification of the Mycorrhizal Mutualists.</title>
        <authorList>
            <consortium name="DOE Joint Genome Institute"/>
            <consortium name="Mycorrhizal Genomics Consortium"/>
            <person name="Kohler A."/>
            <person name="Kuo A."/>
            <person name="Nagy L.G."/>
            <person name="Floudas D."/>
            <person name="Copeland A."/>
            <person name="Barry K.W."/>
            <person name="Cichocki N."/>
            <person name="Veneault-Fourrey C."/>
            <person name="LaButti K."/>
            <person name="Lindquist E.A."/>
            <person name="Lipzen A."/>
            <person name="Lundell T."/>
            <person name="Morin E."/>
            <person name="Murat C."/>
            <person name="Riley R."/>
            <person name="Ohm R."/>
            <person name="Sun H."/>
            <person name="Tunlid A."/>
            <person name="Henrissat B."/>
            <person name="Grigoriev I.V."/>
            <person name="Hibbett D.S."/>
            <person name="Martin F."/>
        </authorList>
    </citation>
    <scope>NUCLEOTIDE SEQUENCE [LARGE SCALE GENOMIC DNA]</scope>
    <source>
        <strain evidence="2">Ve08.2h10</strain>
    </source>
</reference>
<dbReference type="OrthoDB" id="3220614at2759"/>
<dbReference type="InterPro" id="IPR046521">
    <property type="entry name" value="DUF6698"/>
</dbReference>
<organism evidence="1 2">
    <name type="scientific">Paxillus rubicundulus Ve08.2h10</name>
    <dbReference type="NCBI Taxonomy" id="930991"/>
    <lineage>
        <taxon>Eukaryota</taxon>
        <taxon>Fungi</taxon>
        <taxon>Dikarya</taxon>
        <taxon>Basidiomycota</taxon>
        <taxon>Agaricomycotina</taxon>
        <taxon>Agaricomycetes</taxon>
        <taxon>Agaricomycetidae</taxon>
        <taxon>Boletales</taxon>
        <taxon>Paxilineae</taxon>
        <taxon>Paxillaceae</taxon>
        <taxon>Paxillus</taxon>
    </lineage>
</organism>
<name>A0A0D0DB70_9AGAM</name>
<sequence length="274" mass="30637">MPEYWSGMEYESKYQKVWKCTNPNALELGPRKKLTAQDPLVHHGCHFGHAVHSFCNMQALVSNGTSPNDTWLEACIMDSPEKEVIDITDLIQKGAKSAHADNTKGTKSAIINWITPKGQSLNPHIPWNVKASHGFNHEHPGALLCPAGLDWNNNDTKNKLINRQIQVAGDEWPVFLYANYSYDIEDLWNGLLHSGLLVSLSAFKHIFTCPSSVDQEPKATCSGNAHIHAHFALTLAQVFSWTDLVANSGCFYNSIVMLLDNPEEKDEVDQLLTW</sequence>
<keyword evidence="2" id="KW-1185">Reference proteome</keyword>
<evidence type="ECO:0000313" key="2">
    <source>
        <dbReference type="Proteomes" id="UP000054538"/>
    </source>
</evidence>
<dbReference type="STRING" id="930991.A0A0D0DB70"/>
<dbReference type="Proteomes" id="UP000054538">
    <property type="component" value="Unassembled WGS sequence"/>
</dbReference>
<protein>
    <submittedName>
        <fullName evidence="1">Uncharacterized protein</fullName>
    </submittedName>
</protein>
<reference evidence="1 2" key="1">
    <citation type="submission" date="2014-04" db="EMBL/GenBank/DDBJ databases">
        <authorList>
            <consortium name="DOE Joint Genome Institute"/>
            <person name="Kuo A."/>
            <person name="Kohler A."/>
            <person name="Jargeat P."/>
            <person name="Nagy L.G."/>
            <person name="Floudas D."/>
            <person name="Copeland A."/>
            <person name="Barry K.W."/>
            <person name="Cichocki N."/>
            <person name="Veneault-Fourrey C."/>
            <person name="LaButti K."/>
            <person name="Lindquist E.A."/>
            <person name="Lipzen A."/>
            <person name="Lundell T."/>
            <person name="Morin E."/>
            <person name="Murat C."/>
            <person name="Sun H."/>
            <person name="Tunlid A."/>
            <person name="Henrissat B."/>
            <person name="Grigoriev I.V."/>
            <person name="Hibbett D.S."/>
            <person name="Martin F."/>
            <person name="Nordberg H.P."/>
            <person name="Cantor M.N."/>
            <person name="Hua S.X."/>
        </authorList>
    </citation>
    <scope>NUCLEOTIDE SEQUENCE [LARGE SCALE GENOMIC DNA]</scope>
    <source>
        <strain evidence="1 2">Ve08.2h10</strain>
    </source>
</reference>
<dbReference type="HOGENOM" id="CLU_035918_3_1_1"/>
<dbReference type="EMBL" id="KN826810">
    <property type="protein sequence ID" value="KIK77849.1"/>
    <property type="molecule type" value="Genomic_DNA"/>
</dbReference>
<gene>
    <name evidence="1" type="ORF">PAXRUDRAFT_36737</name>
</gene>
<dbReference type="InParanoid" id="A0A0D0DB70"/>
<dbReference type="AlphaFoldDB" id="A0A0D0DB70"/>
<proteinExistence type="predicted"/>
<accession>A0A0D0DB70</accession>